<protein>
    <submittedName>
        <fullName evidence="2">Uncharacterized protein</fullName>
    </submittedName>
</protein>
<feature type="region of interest" description="Disordered" evidence="1">
    <location>
        <begin position="106"/>
        <end position="131"/>
    </location>
</feature>
<sequence>MTVLLDPAGTSRRSQDGVYALCIAEAVNAVTARWMLSKPDGASYWAVDGTVADWEVVYKPPIPVGKLYYRTETNGGFTVVLQTRKGQLWVGPSGHSYICTNDDEPCDDEDGPWTSVQLGGADGAIADSRRD</sequence>
<reference evidence="2 3" key="1">
    <citation type="submission" date="2016-11" db="EMBL/GenBank/DDBJ databases">
        <authorList>
            <consortium name="Pathogen Informatics"/>
        </authorList>
    </citation>
    <scope>NUCLEOTIDE SEQUENCE [LARGE SCALE GENOMIC DNA]</scope>
    <source>
        <strain evidence="2 3">104</strain>
    </source>
</reference>
<proteinExistence type="predicted"/>
<organism evidence="2 3">
    <name type="scientific">Mycobacteroides abscessus subsp. abscessus</name>
    <dbReference type="NCBI Taxonomy" id="1185650"/>
    <lineage>
        <taxon>Bacteria</taxon>
        <taxon>Bacillati</taxon>
        <taxon>Actinomycetota</taxon>
        <taxon>Actinomycetes</taxon>
        <taxon>Mycobacteriales</taxon>
        <taxon>Mycobacteriaceae</taxon>
        <taxon>Mycobacteroides</taxon>
        <taxon>Mycobacteroides abscessus</taxon>
    </lineage>
</organism>
<dbReference type="EMBL" id="FSHM01000004">
    <property type="protein sequence ID" value="SIB22683.1"/>
    <property type="molecule type" value="Genomic_DNA"/>
</dbReference>
<comment type="caution">
    <text evidence="2">The sequence shown here is derived from an EMBL/GenBank/DDBJ whole genome shotgun (WGS) entry which is preliminary data.</text>
</comment>
<evidence type="ECO:0000313" key="2">
    <source>
        <dbReference type="EMBL" id="SIB22683.1"/>
    </source>
</evidence>
<accession>A0AB38D134</accession>
<dbReference type="RefSeq" id="WP_131804741.1">
    <property type="nucleotide sequence ID" value="NZ_FRZT01000017.1"/>
</dbReference>
<dbReference type="AlphaFoldDB" id="A0AB38D134"/>
<evidence type="ECO:0000313" key="3">
    <source>
        <dbReference type="Proteomes" id="UP000185210"/>
    </source>
</evidence>
<gene>
    <name evidence="2" type="ORF">SAMEA2070301_03295</name>
</gene>
<dbReference type="Proteomes" id="UP000185210">
    <property type="component" value="Unassembled WGS sequence"/>
</dbReference>
<name>A0AB38D134_9MYCO</name>
<evidence type="ECO:0000256" key="1">
    <source>
        <dbReference type="SAM" id="MobiDB-lite"/>
    </source>
</evidence>